<name>A0A1A0HCA5_9ASCO</name>
<dbReference type="InterPro" id="IPR002589">
    <property type="entry name" value="Macro_dom"/>
</dbReference>
<dbReference type="InterPro" id="IPR028071">
    <property type="entry name" value="Macro-like_dom"/>
</dbReference>
<keyword evidence="3" id="KW-1185">Reference proteome</keyword>
<proteinExistence type="predicted"/>
<organism evidence="2 3">
    <name type="scientific">Metschnikowia bicuspidata var. bicuspidata NRRL YB-4993</name>
    <dbReference type="NCBI Taxonomy" id="869754"/>
    <lineage>
        <taxon>Eukaryota</taxon>
        <taxon>Fungi</taxon>
        <taxon>Dikarya</taxon>
        <taxon>Ascomycota</taxon>
        <taxon>Saccharomycotina</taxon>
        <taxon>Pichiomycetes</taxon>
        <taxon>Metschnikowiaceae</taxon>
        <taxon>Metschnikowia</taxon>
    </lineage>
</organism>
<dbReference type="InterPro" id="IPR043472">
    <property type="entry name" value="Macro_dom-like"/>
</dbReference>
<gene>
    <name evidence="2" type="ORF">METBIDRAFT_12008</name>
</gene>
<accession>A0A1A0HCA5</accession>
<protein>
    <submittedName>
        <fullName evidence="2">Macro domain-like protein</fullName>
    </submittedName>
</protein>
<dbReference type="RefSeq" id="XP_018712017.1">
    <property type="nucleotide sequence ID" value="XM_018854145.1"/>
</dbReference>
<dbReference type="Pfam" id="PF14519">
    <property type="entry name" value="Macro_2"/>
    <property type="match status" value="1"/>
</dbReference>
<dbReference type="SUPFAM" id="SSF52949">
    <property type="entry name" value="Macro domain-like"/>
    <property type="match status" value="1"/>
</dbReference>
<evidence type="ECO:0000313" key="3">
    <source>
        <dbReference type="Proteomes" id="UP000092555"/>
    </source>
</evidence>
<dbReference type="Proteomes" id="UP000092555">
    <property type="component" value="Unassembled WGS sequence"/>
</dbReference>
<dbReference type="STRING" id="869754.A0A1A0HCA5"/>
<sequence length="268" mass="28497">MKFVVVNSCPSTIRCFRSAFVEVSKALPRHIGLECFQGSLADYVHSLHCPENQNTAVVSPANSLCFMGGGFDRGIAELLGERGSGYRAVEAAIQNHVLSRHHGFVPPQASSVVDLQEALGGGHASGSKITHLVLSPTMAVPERISYTTVFYCMWNTLLAMDGPFDTVVLPAIGAGYGGVPAAVAAATISGALGLFYMRMGSPLNRGAAVLLFLRKDYRALGIPADIARIESVVAHKEEAISGAKNHGPAEHEGPLEWRELSRILDSLG</sequence>
<dbReference type="PROSITE" id="PS51154">
    <property type="entry name" value="MACRO"/>
    <property type="match status" value="1"/>
</dbReference>
<dbReference type="GeneID" id="30027121"/>
<evidence type="ECO:0000313" key="2">
    <source>
        <dbReference type="EMBL" id="OBA21507.1"/>
    </source>
</evidence>
<reference evidence="2 3" key="1">
    <citation type="submission" date="2016-05" db="EMBL/GenBank/DDBJ databases">
        <title>Comparative genomics of biotechnologically important yeasts.</title>
        <authorList>
            <consortium name="DOE Joint Genome Institute"/>
            <person name="Riley R."/>
            <person name="Haridas S."/>
            <person name="Wolfe K.H."/>
            <person name="Lopes M.R."/>
            <person name="Hittinger C.T."/>
            <person name="Goker M."/>
            <person name="Salamov A."/>
            <person name="Wisecaver J."/>
            <person name="Long T.M."/>
            <person name="Aerts A.L."/>
            <person name="Barry K."/>
            <person name="Choi C."/>
            <person name="Clum A."/>
            <person name="Coughlan A.Y."/>
            <person name="Deshpande S."/>
            <person name="Douglass A.P."/>
            <person name="Hanson S.J."/>
            <person name="Klenk H.-P."/>
            <person name="LaButti K."/>
            <person name="Lapidus A."/>
            <person name="Lindquist E."/>
            <person name="Lipzen A."/>
            <person name="Meier-kolthoff J.P."/>
            <person name="Ohm R.A."/>
            <person name="Otillar R.P."/>
            <person name="Pangilinan J."/>
            <person name="Peng Y."/>
            <person name="Rokas A."/>
            <person name="Rosa C.A."/>
            <person name="Scheuner C."/>
            <person name="Sibirny A.A."/>
            <person name="Slot J.C."/>
            <person name="Stielow J.B."/>
            <person name="Sun H."/>
            <person name="Kurtzman C.P."/>
            <person name="Blackwell M."/>
            <person name="Grigoriev I.V."/>
            <person name="Jeffries T.W."/>
        </authorList>
    </citation>
    <scope>NUCLEOTIDE SEQUENCE [LARGE SCALE GENOMIC DNA]</scope>
    <source>
        <strain evidence="2 3">NRRL YB-4993</strain>
    </source>
</reference>
<dbReference type="EMBL" id="LXTC01000003">
    <property type="protein sequence ID" value="OBA21507.1"/>
    <property type="molecule type" value="Genomic_DNA"/>
</dbReference>
<feature type="domain" description="Macro" evidence="1">
    <location>
        <begin position="20"/>
        <end position="268"/>
    </location>
</feature>
<evidence type="ECO:0000259" key="1">
    <source>
        <dbReference type="PROSITE" id="PS51154"/>
    </source>
</evidence>
<dbReference type="Gene3D" id="3.40.220.10">
    <property type="entry name" value="Leucine Aminopeptidase, subunit E, domain 1"/>
    <property type="match status" value="1"/>
</dbReference>
<comment type="caution">
    <text evidence="2">The sequence shown here is derived from an EMBL/GenBank/DDBJ whole genome shotgun (WGS) entry which is preliminary data.</text>
</comment>
<dbReference type="OrthoDB" id="6082470at2759"/>
<dbReference type="AlphaFoldDB" id="A0A1A0HCA5"/>